<dbReference type="SMR" id="A0A1J6KZU8"/>
<evidence type="ECO:0000256" key="1">
    <source>
        <dbReference type="ARBA" id="ARBA00006484"/>
    </source>
</evidence>
<dbReference type="PRINTS" id="PR00081">
    <property type="entry name" value="GDHRDH"/>
</dbReference>
<accession>A0A1J6KZU8</accession>
<keyword evidence="4" id="KW-1185">Reference proteome</keyword>
<comment type="caution">
    <text evidence="3">The sequence shown here is derived from an EMBL/GenBank/DDBJ whole genome shotgun (WGS) entry which is preliminary data.</text>
</comment>
<gene>
    <name evidence="3" type="ORF">A4A49_26713</name>
</gene>
<dbReference type="OMA" id="GHLDVFH"/>
<dbReference type="Pfam" id="PF00106">
    <property type="entry name" value="adh_short"/>
    <property type="match status" value="1"/>
</dbReference>
<dbReference type="PANTHER" id="PTHR42820">
    <property type="entry name" value="SHORT-CHAIN DEHYDROGENASE REDUCTASE"/>
    <property type="match status" value="1"/>
</dbReference>
<evidence type="ECO:0000313" key="4">
    <source>
        <dbReference type="Proteomes" id="UP000187609"/>
    </source>
</evidence>
<dbReference type="Gramene" id="OIT27127">
    <property type="protein sequence ID" value="OIT27127"/>
    <property type="gene ID" value="A4A49_26713"/>
</dbReference>
<dbReference type="EMBL" id="MJEQ01002522">
    <property type="protein sequence ID" value="OIT27127.1"/>
    <property type="molecule type" value="Genomic_DNA"/>
</dbReference>
<dbReference type="SUPFAM" id="SSF51735">
    <property type="entry name" value="NAD(P)-binding Rossmann-fold domains"/>
    <property type="match status" value="1"/>
</dbReference>
<protein>
    <submittedName>
        <fullName evidence="3">Momilactone a synthase</fullName>
    </submittedName>
</protein>
<dbReference type="Gene3D" id="3.40.50.720">
    <property type="entry name" value="NAD(P)-binding Rossmann-like Domain"/>
    <property type="match status" value="1"/>
</dbReference>
<dbReference type="PANTHER" id="PTHR42820:SF1">
    <property type="entry name" value="SHORT-CHAIN DEHYDROGENASE_REDUCTASE FAMILY PROTEIN"/>
    <property type="match status" value="1"/>
</dbReference>
<evidence type="ECO:0000256" key="2">
    <source>
        <dbReference type="ARBA" id="ARBA00023027"/>
    </source>
</evidence>
<sequence>MIIINYFRLEGKVAVITGAASGISEAAARLFSRHGAKAVIADIQDDLAHKVCKELDPTSTTFVHCDVTKEEDLENAVNIAVDKYGKLEIMYNNVGIMGAVKSNILDKEIRIRKSHQYQPCRYEIIALFISTLLIDPDFAPCNISH</sequence>
<comment type="similarity">
    <text evidence="1">Belongs to the short-chain dehydrogenases/reductases (SDR) family.</text>
</comment>
<dbReference type="STRING" id="49451.A0A1J6KZU8"/>
<dbReference type="Proteomes" id="UP000187609">
    <property type="component" value="Unassembled WGS sequence"/>
</dbReference>
<dbReference type="InterPro" id="IPR002347">
    <property type="entry name" value="SDR_fam"/>
</dbReference>
<dbReference type="InterPro" id="IPR036291">
    <property type="entry name" value="NAD(P)-bd_dom_sf"/>
</dbReference>
<proteinExistence type="inferred from homology"/>
<evidence type="ECO:0000313" key="3">
    <source>
        <dbReference type="EMBL" id="OIT27127.1"/>
    </source>
</evidence>
<reference evidence="3" key="1">
    <citation type="submission" date="2016-11" db="EMBL/GenBank/DDBJ databases">
        <title>The genome of Nicotiana attenuata.</title>
        <authorList>
            <person name="Xu S."/>
            <person name="Brockmoeller T."/>
            <person name="Gaquerel E."/>
            <person name="Navarro A."/>
            <person name="Kuhl H."/>
            <person name="Gase K."/>
            <person name="Ling Z."/>
            <person name="Zhou W."/>
            <person name="Kreitzer C."/>
            <person name="Stanke M."/>
            <person name="Tang H."/>
            <person name="Lyons E."/>
            <person name="Pandey P."/>
            <person name="Pandey S.P."/>
            <person name="Timmermann B."/>
            <person name="Baldwin I.T."/>
        </authorList>
    </citation>
    <scope>NUCLEOTIDE SEQUENCE [LARGE SCALE GENOMIC DNA]</scope>
    <source>
        <strain evidence="3">UT</strain>
    </source>
</reference>
<name>A0A1J6KZU8_NICAT</name>
<organism evidence="3 4">
    <name type="scientific">Nicotiana attenuata</name>
    <name type="common">Coyote tobacco</name>
    <dbReference type="NCBI Taxonomy" id="49451"/>
    <lineage>
        <taxon>Eukaryota</taxon>
        <taxon>Viridiplantae</taxon>
        <taxon>Streptophyta</taxon>
        <taxon>Embryophyta</taxon>
        <taxon>Tracheophyta</taxon>
        <taxon>Spermatophyta</taxon>
        <taxon>Magnoliopsida</taxon>
        <taxon>eudicotyledons</taxon>
        <taxon>Gunneridae</taxon>
        <taxon>Pentapetalae</taxon>
        <taxon>asterids</taxon>
        <taxon>lamiids</taxon>
        <taxon>Solanales</taxon>
        <taxon>Solanaceae</taxon>
        <taxon>Nicotianoideae</taxon>
        <taxon>Nicotianeae</taxon>
        <taxon>Nicotiana</taxon>
    </lineage>
</organism>
<keyword evidence="2" id="KW-0520">NAD</keyword>
<dbReference type="AlphaFoldDB" id="A0A1J6KZU8"/>